<evidence type="ECO:0000259" key="2">
    <source>
        <dbReference type="Pfam" id="PF01408"/>
    </source>
</evidence>
<gene>
    <name evidence="3" type="ORF">ACFPPD_02910</name>
</gene>
<dbReference type="InterPro" id="IPR000683">
    <property type="entry name" value="Gfo/Idh/MocA-like_OxRdtase_N"/>
</dbReference>
<feature type="domain" description="Gfo/Idh/MocA-like oxidoreductase N-terminal" evidence="2">
    <location>
        <begin position="18"/>
        <end position="141"/>
    </location>
</feature>
<keyword evidence="4" id="KW-1185">Reference proteome</keyword>
<dbReference type="SUPFAM" id="SSF51735">
    <property type="entry name" value="NAD(P)-binding Rossmann-fold domains"/>
    <property type="match status" value="1"/>
</dbReference>
<dbReference type="RefSeq" id="WP_209742945.1">
    <property type="nucleotide sequence ID" value="NZ_JBHSMH010000005.1"/>
</dbReference>
<organism evidence="3 4">
    <name type="scientific">Cohnella suwonensis</name>
    <dbReference type="NCBI Taxonomy" id="696072"/>
    <lineage>
        <taxon>Bacteria</taxon>
        <taxon>Bacillati</taxon>
        <taxon>Bacillota</taxon>
        <taxon>Bacilli</taxon>
        <taxon>Bacillales</taxon>
        <taxon>Paenibacillaceae</taxon>
        <taxon>Cohnella</taxon>
    </lineage>
</organism>
<evidence type="ECO:0000313" key="3">
    <source>
        <dbReference type="EMBL" id="MFC5467652.1"/>
    </source>
</evidence>
<dbReference type="Gene3D" id="3.30.360.10">
    <property type="entry name" value="Dihydrodipicolinate Reductase, domain 2"/>
    <property type="match status" value="1"/>
</dbReference>
<evidence type="ECO:0000256" key="1">
    <source>
        <dbReference type="ARBA" id="ARBA00023002"/>
    </source>
</evidence>
<dbReference type="Gene3D" id="3.40.50.720">
    <property type="entry name" value="NAD(P)-binding Rossmann-like Domain"/>
    <property type="match status" value="1"/>
</dbReference>
<dbReference type="PANTHER" id="PTHR43818:SF11">
    <property type="entry name" value="BCDNA.GH03377"/>
    <property type="match status" value="1"/>
</dbReference>
<proteinExistence type="predicted"/>
<comment type="caution">
    <text evidence="3">The sequence shown here is derived from an EMBL/GenBank/DDBJ whole genome shotgun (WGS) entry which is preliminary data.</text>
</comment>
<sequence>MSRKQDWTKYNFEYDRKLKIGFIGAGGHSFRNVYPTFQYAPVELAAICDVNADRAAAYARQFGAAASYSDYREMLDKEKPDAVFIVTAYEPDGRVQATAIAREAMEAGAHVWMEKPTASSTGEVKELIETSRRTGRYVMTGMKKIFFPTIEKANEIIHSVDFGAPASFSLRYPMAMPALEDRADLRKTEDLLDHIFHPASILNYLFGEIEHFSYEWEPANGGSVAILKFRSGIVGTVHLTAGIAGSSPLERLEVVGDGCNVIVENGVKMTYYRRADRPTYGRASSFIVPDEVAPLYWEPEFSLGQLMNKNIFYLGYVQEVLHFCESILEGRAPVKGTLEASMEILKLFEAFCRHPSGQKISLHSNSHDK</sequence>
<dbReference type="EMBL" id="JBHSMH010000005">
    <property type="protein sequence ID" value="MFC5467652.1"/>
    <property type="molecule type" value="Genomic_DNA"/>
</dbReference>
<evidence type="ECO:0000313" key="4">
    <source>
        <dbReference type="Proteomes" id="UP001596105"/>
    </source>
</evidence>
<reference evidence="4" key="1">
    <citation type="journal article" date="2019" name="Int. J. Syst. Evol. Microbiol.">
        <title>The Global Catalogue of Microorganisms (GCM) 10K type strain sequencing project: providing services to taxonomists for standard genome sequencing and annotation.</title>
        <authorList>
            <consortium name="The Broad Institute Genomics Platform"/>
            <consortium name="The Broad Institute Genome Sequencing Center for Infectious Disease"/>
            <person name="Wu L."/>
            <person name="Ma J."/>
        </authorList>
    </citation>
    <scope>NUCLEOTIDE SEQUENCE [LARGE SCALE GENOMIC DNA]</scope>
    <source>
        <strain evidence="4">CCUG 57113</strain>
    </source>
</reference>
<dbReference type="PANTHER" id="PTHR43818">
    <property type="entry name" value="BCDNA.GH03377"/>
    <property type="match status" value="1"/>
</dbReference>
<dbReference type="InterPro" id="IPR036291">
    <property type="entry name" value="NAD(P)-bd_dom_sf"/>
</dbReference>
<dbReference type="InterPro" id="IPR050463">
    <property type="entry name" value="Gfo/Idh/MocA_oxidrdct_glycsds"/>
</dbReference>
<dbReference type="SUPFAM" id="SSF55347">
    <property type="entry name" value="Glyceraldehyde-3-phosphate dehydrogenase-like, C-terminal domain"/>
    <property type="match status" value="1"/>
</dbReference>
<name>A0ABW0LRQ5_9BACL</name>
<dbReference type="Pfam" id="PF01408">
    <property type="entry name" value="GFO_IDH_MocA"/>
    <property type="match status" value="1"/>
</dbReference>
<accession>A0ABW0LRQ5</accession>
<dbReference type="Proteomes" id="UP001596105">
    <property type="component" value="Unassembled WGS sequence"/>
</dbReference>
<protein>
    <submittedName>
        <fullName evidence="3">Gfo/Idh/MocA family oxidoreductase</fullName>
    </submittedName>
</protein>
<keyword evidence="1" id="KW-0560">Oxidoreductase</keyword>